<evidence type="ECO:0000313" key="5">
    <source>
        <dbReference type="EMBL" id="CAL6095262.1"/>
    </source>
</evidence>
<name>A0AA86NTK4_9EUKA</name>
<dbReference type="EMBL" id="CAXDID020000590">
    <property type="protein sequence ID" value="CAL6104972.1"/>
    <property type="molecule type" value="Genomic_DNA"/>
</dbReference>
<dbReference type="EMBL" id="CATOUU010001018">
    <property type="protein sequence ID" value="CAI9967258.1"/>
    <property type="molecule type" value="Genomic_DNA"/>
</dbReference>
<evidence type="ECO:0000256" key="1">
    <source>
        <dbReference type="SAM" id="MobiDB-lite"/>
    </source>
</evidence>
<reference evidence="5 8" key="2">
    <citation type="submission" date="2024-07" db="EMBL/GenBank/DDBJ databases">
        <authorList>
            <person name="Akdeniz Z."/>
        </authorList>
    </citation>
    <scope>NUCLEOTIDE SEQUENCE [LARGE SCALE GENOMIC DNA]</scope>
</reference>
<evidence type="ECO:0000313" key="4">
    <source>
        <dbReference type="EMBL" id="CAI9967258.1"/>
    </source>
</evidence>
<dbReference type="EMBL" id="CAXDID020000565">
    <property type="protein sequence ID" value="CAL6103306.1"/>
    <property type="molecule type" value="Genomic_DNA"/>
</dbReference>
<dbReference type="EMBL" id="CATOUU010000018">
    <property type="protein sequence ID" value="CAI9913069.1"/>
    <property type="molecule type" value="Genomic_DNA"/>
</dbReference>
<sequence>MSLPLLEQKSQSFVFQTELDSPFQHQQNTEQPSTFAHEFKQNHLRTINDPKNELSQVQTAENKPTTAGIVIDKLQIEPTMSLESQSELDLSTKNMQQEQLFQITTHFKTKTSAFNEQKWYQNQTPMPNIQQILRQKVDVERKQPPQILGKPEKRFDTKVINGRIEIPEHILQKSHFDEEMMHNQEIRQDIQLVRKDMETIFKLQAKSIAEQSPTLNTAQTKNTKNKPIPLKQQSQK</sequence>
<dbReference type="AlphaFoldDB" id="A0AA86NTK4"/>
<accession>A0AA86NTK4</accession>
<dbReference type="Proteomes" id="UP001642409">
    <property type="component" value="Unassembled WGS sequence"/>
</dbReference>
<gene>
    <name evidence="3" type="ORF">HINF_LOCUS12260</name>
    <name evidence="4" type="ORF">HINF_LOCUS54903</name>
    <name evidence="5" type="ORF">HINF_LOCUS67865</name>
    <name evidence="2" type="ORF">HINF_LOCUS714</name>
    <name evidence="6" type="ORF">HINF_LOCUS72081</name>
    <name evidence="7" type="ORF">HINF_LOCUS73039</name>
</gene>
<organism evidence="3">
    <name type="scientific">Hexamita inflata</name>
    <dbReference type="NCBI Taxonomy" id="28002"/>
    <lineage>
        <taxon>Eukaryota</taxon>
        <taxon>Metamonada</taxon>
        <taxon>Diplomonadida</taxon>
        <taxon>Hexamitidae</taxon>
        <taxon>Hexamitinae</taxon>
        <taxon>Hexamita</taxon>
    </lineage>
</organism>
<reference evidence="3" key="1">
    <citation type="submission" date="2023-06" db="EMBL/GenBank/DDBJ databases">
        <authorList>
            <person name="Kurt Z."/>
        </authorList>
    </citation>
    <scope>NUCLEOTIDE SEQUENCE</scope>
</reference>
<evidence type="ECO:0000313" key="7">
    <source>
        <dbReference type="EMBL" id="CAL6104972.1"/>
    </source>
</evidence>
<evidence type="ECO:0000313" key="3">
    <source>
        <dbReference type="EMBL" id="CAI9924615.1"/>
    </source>
</evidence>
<evidence type="ECO:0000313" key="8">
    <source>
        <dbReference type="Proteomes" id="UP001642409"/>
    </source>
</evidence>
<comment type="caution">
    <text evidence="3">The sequence shown here is derived from an EMBL/GenBank/DDBJ whole genome shotgun (WGS) entry which is preliminary data.</text>
</comment>
<feature type="region of interest" description="Disordered" evidence="1">
    <location>
        <begin position="211"/>
        <end position="236"/>
    </location>
</feature>
<dbReference type="EMBL" id="CATOUU010000317">
    <property type="protein sequence ID" value="CAI9924615.1"/>
    <property type="molecule type" value="Genomic_DNA"/>
</dbReference>
<dbReference type="EMBL" id="CAXDID020000474">
    <property type="protein sequence ID" value="CAL6095262.1"/>
    <property type="molecule type" value="Genomic_DNA"/>
</dbReference>
<keyword evidence="8" id="KW-1185">Reference proteome</keyword>
<protein>
    <submittedName>
        <fullName evidence="5">Hypothetical_protein</fullName>
    </submittedName>
</protein>
<feature type="compositionally biased region" description="Polar residues" evidence="1">
    <location>
        <begin position="211"/>
        <end position="222"/>
    </location>
</feature>
<evidence type="ECO:0000313" key="6">
    <source>
        <dbReference type="EMBL" id="CAL6103306.1"/>
    </source>
</evidence>
<evidence type="ECO:0000313" key="2">
    <source>
        <dbReference type="EMBL" id="CAI9913069.1"/>
    </source>
</evidence>
<proteinExistence type="predicted"/>